<feature type="signal peptide" evidence="1">
    <location>
        <begin position="1"/>
        <end position="21"/>
    </location>
</feature>
<dbReference type="AlphaFoldDB" id="A0A0L8BYD0"/>
<keyword evidence="1" id="KW-0732">Signal</keyword>
<accession>A0A0L8BYD0</accession>
<comment type="caution">
    <text evidence="2">The sequence shown here is derived from an EMBL/GenBank/DDBJ whole genome shotgun (WGS) entry which is preliminary data.</text>
</comment>
<name>A0A0L8BYD0_ENSAD</name>
<dbReference type="PATRIC" id="fig|106592.7.peg.6402"/>
<dbReference type="EMBL" id="LGAP01000005">
    <property type="protein sequence ID" value="KOF19529.1"/>
    <property type="molecule type" value="Genomic_DNA"/>
</dbReference>
<sequence length="721" mass="79403">MHQRILGAALVLAVMCLPAGASDQWAPVKEISLELRPGSPLDFSSILPNAPIDDDHRLVAGKEGRLAYAKAPDTPVRMLCASLAWSPASGGFPDHEGADRYARQLAMHGYNIARLHFVDASLMFGRNRDFDFDPETLDRIQYLLAALKRNGIHWIIDGLSSPRGAYGGFDDRWDTGGDVKLMLHLDDRTFEHWRRLQQAILGRVNPYTGEAPIHDEALALVILANENGLEFEAVVHDRPGRAPYDERLAQPFNLWLKRRYGTTANLTKAWGALDAGEELETGEIRLPLDRYNDSPRLRDLQAFFVETERASTARMSKVLRDLGYKGLISNYNNWPTIQTALSRRDLPAVTMNTYYDWVGGYAPGSELLQTSSIADGVNYIRMIAASRWLGKPFVVSEYDHLFWNRYRYEAGLAMPAYAALQGWDALCRHGHGPIALAYGEPFPHKRAMLPYAIALDPVARAGETLAALLYRRGDVATSDVTIPFSVRGEEDLTDDMQAREPESLTDLALVGRIGLGRAERLGDAIAVAQPRRDGSDNVLALLRASGTVMPDNGTTVDAGIYQSSTGEILLDRFAGQLRVATPATEAMAFASLREPVDLGVLRVERADGNGLVALSGLDPPATLSDSRRFLLIFATDAQNTDMTFRDSEEKVIESFGRLPVVIRRGYVDLSLSRTAARWRISPVGLDGTVHPSVADGVGAVAFRLSNDAPSGPTTYFLLELE</sequence>
<feature type="chain" id="PRO_5005581532" evidence="1">
    <location>
        <begin position="22"/>
        <end position="721"/>
    </location>
</feature>
<dbReference type="GO" id="GO:0016787">
    <property type="term" value="F:hydrolase activity"/>
    <property type="evidence" value="ECO:0007669"/>
    <property type="project" value="UniProtKB-KW"/>
</dbReference>
<dbReference type="RefSeq" id="WP_053249091.1">
    <property type="nucleotide sequence ID" value="NZ_LGAP01000005.1"/>
</dbReference>
<dbReference type="InterPro" id="IPR017853">
    <property type="entry name" value="GH"/>
</dbReference>
<evidence type="ECO:0000313" key="2">
    <source>
        <dbReference type="EMBL" id="KOF19529.1"/>
    </source>
</evidence>
<dbReference type="Proteomes" id="UP000037425">
    <property type="component" value="Unassembled WGS sequence"/>
</dbReference>
<evidence type="ECO:0000256" key="1">
    <source>
        <dbReference type="SAM" id="SignalP"/>
    </source>
</evidence>
<gene>
    <name evidence="2" type="ORF">AC244_12270</name>
</gene>
<keyword evidence="2" id="KW-0378">Hydrolase</keyword>
<dbReference type="SUPFAM" id="SSF51445">
    <property type="entry name" value="(Trans)glycosidases"/>
    <property type="match status" value="1"/>
</dbReference>
<organism evidence="2 3">
    <name type="scientific">Ensifer adhaerens</name>
    <name type="common">Sinorhizobium morelense</name>
    <dbReference type="NCBI Taxonomy" id="106592"/>
    <lineage>
        <taxon>Bacteria</taxon>
        <taxon>Pseudomonadati</taxon>
        <taxon>Pseudomonadota</taxon>
        <taxon>Alphaproteobacteria</taxon>
        <taxon>Hyphomicrobiales</taxon>
        <taxon>Rhizobiaceae</taxon>
        <taxon>Sinorhizobium/Ensifer group</taxon>
        <taxon>Ensifer</taxon>
    </lineage>
</organism>
<protein>
    <submittedName>
        <fullName evidence="2">Glycoside hydrolase</fullName>
    </submittedName>
</protein>
<evidence type="ECO:0000313" key="3">
    <source>
        <dbReference type="Proteomes" id="UP000037425"/>
    </source>
</evidence>
<proteinExistence type="predicted"/>
<dbReference type="Gene3D" id="3.20.20.80">
    <property type="entry name" value="Glycosidases"/>
    <property type="match status" value="1"/>
</dbReference>
<reference evidence="3" key="1">
    <citation type="submission" date="2015-07" db="EMBL/GenBank/DDBJ databases">
        <title>Whole genome sequence of an Ensifer adhaerens strain isolated from a cave pool in the Wind Cave National Park.</title>
        <authorList>
            <person name="Eng W.W.H."/>
            <person name="Gan H.M."/>
            <person name="Barton H.A."/>
            <person name="Savka M.A."/>
        </authorList>
    </citation>
    <scope>NUCLEOTIDE SEQUENCE [LARGE SCALE GENOMIC DNA]</scope>
    <source>
        <strain evidence="3">SD006</strain>
    </source>
</reference>
<dbReference type="OrthoDB" id="8416244at2"/>